<dbReference type="GO" id="GO:0016020">
    <property type="term" value="C:membrane"/>
    <property type="evidence" value="ECO:0007669"/>
    <property type="project" value="UniProtKB-SubCell"/>
</dbReference>
<comment type="subcellular location">
    <subcellularLocation>
        <location evidence="1">Membrane</location>
        <topology evidence="1">Multi-pass membrane protein</topology>
    </subcellularLocation>
</comment>
<feature type="transmembrane region" description="Helical" evidence="8">
    <location>
        <begin position="281"/>
        <end position="301"/>
    </location>
</feature>
<dbReference type="SUPFAM" id="SSF103473">
    <property type="entry name" value="MFS general substrate transporter"/>
    <property type="match status" value="1"/>
</dbReference>
<comment type="similarity">
    <text evidence="6">Belongs to the major facilitator superfamily. Allantoate permease family.</text>
</comment>
<keyword evidence="2" id="KW-0813">Transport</keyword>
<dbReference type="Proteomes" id="UP001281614">
    <property type="component" value="Unassembled WGS sequence"/>
</dbReference>
<evidence type="ECO:0000256" key="7">
    <source>
        <dbReference type="SAM" id="MobiDB-lite"/>
    </source>
</evidence>
<feature type="transmembrane region" description="Helical" evidence="8">
    <location>
        <begin position="378"/>
        <end position="400"/>
    </location>
</feature>
<feature type="transmembrane region" description="Helical" evidence="8">
    <location>
        <begin position="136"/>
        <end position="160"/>
    </location>
</feature>
<feature type="transmembrane region" description="Helical" evidence="8">
    <location>
        <begin position="181"/>
        <end position="202"/>
    </location>
</feature>
<organism evidence="9 10">
    <name type="scientific">Colletotrichum kahawae</name>
    <name type="common">Coffee berry disease fungus</name>
    <dbReference type="NCBI Taxonomy" id="34407"/>
    <lineage>
        <taxon>Eukaryota</taxon>
        <taxon>Fungi</taxon>
        <taxon>Dikarya</taxon>
        <taxon>Ascomycota</taxon>
        <taxon>Pezizomycotina</taxon>
        <taxon>Sordariomycetes</taxon>
        <taxon>Hypocreomycetidae</taxon>
        <taxon>Glomerellales</taxon>
        <taxon>Glomerellaceae</taxon>
        <taxon>Colletotrichum</taxon>
        <taxon>Colletotrichum gloeosporioides species complex</taxon>
    </lineage>
</organism>
<dbReference type="GO" id="GO:0022857">
    <property type="term" value="F:transmembrane transporter activity"/>
    <property type="evidence" value="ECO:0007669"/>
    <property type="project" value="InterPro"/>
</dbReference>
<proteinExistence type="inferred from homology"/>
<dbReference type="InterPro" id="IPR036259">
    <property type="entry name" value="MFS_trans_sf"/>
</dbReference>
<evidence type="ECO:0000256" key="5">
    <source>
        <dbReference type="ARBA" id="ARBA00023136"/>
    </source>
</evidence>
<feature type="transmembrane region" description="Helical" evidence="8">
    <location>
        <begin position="217"/>
        <end position="237"/>
    </location>
</feature>
<feature type="transmembrane region" description="Helical" evidence="8">
    <location>
        <begin position="77"/>
        <end position="98"/>
    </location>
</feature>
<evidence type="ECO:0000313" key="10">
    <source>
        <dbReference type="Proteomes" id="UP001281614"/>
    </source>
</evidence>
<evidence type="ECO:0000256" key="1">
    <source>
        <dbReference type="ARBA" id="ARBA00004141"/>
    </source>
</evidence>
<feature type="transmembrane region" description="Helical" evidence="8">
    <location>
        <begin position="326"/>
        <end position="345"/>
    </location>
</feature>
<evidence type="ECO:0000256" key="3">
    <source>
        <dbReference type="ARBA" id="ARBA00022692"/>
    </source>
</evidence>
<protein>
    <submittedName>
        <fullName evidence="9">Vitamin H transporter</fullName>
    </submittedName>
</protein>
<keyword evidence="5 8" id="KW-0472">Membrane</keyword>
<evidence type="ECO:0000256" key="2">
    <source>
        <dbReference type="ARBA" id="ARBA00022448"/>
    </source>
</evidence>
<gene>
    <name evidence="9" type="ORF">CKAH01_04959</name>
</gene>
<evidence type="ECO:0000256" key="6">
    <source>
        <dbReference type="ARBA" id="ARBA00037968"/>
    </source>
</evidence>
<keyword evidence="10" id="KW-1185">Reference proteome</keyword>
<evidence type="ECO:0000313" key="9">
    <source>
        <dbReference type="EMBL" id="KAK2763365.1"/>
    </source>
</evidence>
<dbReference type="InterPro" id="IPR011701">
    <property type="entry name" value="MFS"/>
</dbReference>
<dbReference type="PANTHER" id="PTHR43791:SF15">
    <property type="entry name" value="TRANSPORTER SEO1-RELATED"/>
    <property type="match status" value="1"/>
</dbReference>
<accession>A0AAD9YGS4</accession>
<feature type="region of interest" description="Disordered" evidence="7">
    <location>
        <begin position="473"/>
        <end position="526"/>
    </location>
</feature>
<dbReference type="FunFam" id="1.20.1250.20:FF:000065">
    <property type="entry name" value="Putative MFS pantothenate transporter"/>
    <property type="match status" value="1"/>
</dbReference>
<reference evidence="9" key="1">
    <citation type="submission" date="2023-02" db="EMBL/GenBank/DDBJ databases">
        <title>Colletotrichum kahawae CIFC_Que2 genome sequencing and assembly.</title>
        <authorList>
            <person name="Baroncelli R."/>
        </authorList>
    </citation>
    <scope>NUCLEOTIDE SEQUENCE</scope>
    <source>
        <strain evidence="9">CIFC_Que2</strain>
    </source>
</reference>
<keyword evidence="3 8" id="KW-0812">Transmembrane</keyword>
<name>A0AAD9YGS4_COLKA</name>
<dbReference type="AlphaFoldDB" id="A0AAD9YGS4"/>
<comment type="caution">
    <text evidence="9">The sequence shown here is derived from an EMBL/GenBank/DDBJ whole genome shotgun (WGS) entry which is preliminary data.</text>
</comment>
<feature type="transmembrane region" description="Helical" evidence="8">
    <location>
        <begin position="352"/>
        <end position="372"/>
    </location>
</feature>
<feature type="transmembrane region" description="Helical" evidence="8">
    <location>
        <begin position="412"/>
        <end position="433"/>
    </location>
</feature>
<dbReference type="PANTHER" id="PTHR43791">
    <property type="entry name" value="PERMEASE-RELATED"/>
    <property type="match status" value="1"/>
</dbReference>
<dbReference type="Pfam" id="PF07690">
    <property type="entry name" value="MFS_1"/>
    <property type="match status" value="1"/>
</dbReference>
<dbReference type="EMBL" id="VYYT01000146">
    <property type="protein sequence ID" value="KAK2763365.1"/>
    <property type="molecule type" value="Genomic_DNA"/>
</dbReference>
<keyword evidence="4 8" id="KW-1133">Transmembrane helix</keyword>
<evidence type="ECO:0000256" key="8">
    <source>
        <dbReference type="SAM" id="Phobius"/>
    </source>
</evidence>
<sequence>MASTVKESVPRDKWWKLKWFSDDDTPEERRLITKIDMFLVPYSVLGYWVKYIDQSNLNNAYVAGMKEDLGFYGNELVQLQTLFTLGSVLGQIPFLFIMTYVPIKYLVPICDILWGVFTLLQYRVNSYAELAAYRFMVGWFEAAFFPAMHYVFGMSLPLFSRSSAYLMPGSWYRGHEIARRGGIFYTGLAAGTLTAGLIQAGASTSLEGVRGMEGWRWMYIICALITIPVGILGYFVIPGTVDQPNKWCVNDNDLRAARERLEKHGHVLHGKMNFGHIKRTLLGFRFWLVITTDVLFWNAGIHKNTGSYLLWIKSLGRYSAAKVNELGTISPALGIAYTLIACFASDLFLGPAWAITICSFLNAVGLVLLTIWTVPEAGLWFGFATMYWSNALSSVFHGWVNNLLRDSPEERSFTLVLINLLSQSSTAWTPLLTFPTVESPRYRKGFSFCLGCAIALIVFTWIMHCYLKRDKSPDTSPSDEETDGQQESGLVSSAEDGAQQSSVLMTEKGPESTSIGAETSKRGVWH</sequence>
<feature type="transmembrane region" description="Helical" evidence="8">
    <location>
        <begin position="105"/>
        <end position="124"/>
    </location>
</feature>
<feature type="transmembrane region" description="Helical" evidence="8">
    <location>
        <begin position="445"/>
        <end position="467"/>
    </location>
</feature>
<dbReference type="Gene3D" id="1.20.1250.20">
    <property type="entry name" value="MFS general substrate transporter like domains"/>
    <property type="match status" value="1"/>
</dbReference>
<evidence type="ECO:0000256" key="4">
    <source>
        <dbReference type="ARBA" id="ARBA00022989"/>
    </source>
</evidence>